<dbReference type="EnsemblPlants" id="AUR62036846-RA">
    <property type="protein sequence ID" value="AUR62036846-RA:cds"/>
    <property type="gene ID" value="AUR62036846"/>
</dbReference>
<dbReference type="Pfam" id="PF07714">
    <property type="entry name" value="PK_Tyr_Ser-Thr"/>
    <property type="match status" value="1"/>
</dbReference>
<dbReference type="Gramene" id="AUR62036846-RA">
    <property type="protein sequence ID" value="AUR62036846-RA:cds"/>
    <property type="gene ID" value="AUR62036846"/>
</dbReference>
<keyword evidence="1" id="KW-0723">Serine/threonine-protein kinase</keyword>
<evidence type="ECO:0000256" key="1">
    <source>
        <dbReference type="ARBA" id="ARBA00022527"/>
    </source>
</evidence>
<proteinExistence type="predicted"/>
<evidence type="ECO:0000313" key="8">
    <source>
        <dbReference type="EnsemblPlants" id="AUR62036846-RA:cds"/>
    </source>
</evidence>
<organism evidence="8 9">
    <name type="scientific">Chenopodium quinoa</name>
    <name type="common">Quinoa</name>
    <dbReference type="NCBI Taxonomy" id="63459"/>
    <lineage>
        <taxon>Eukaryota</taxon>
        <taxon>Viridiplantae</taxon>
        <taxon>Streptophyta</taxon>
        <taxon>Embryophyta</taxon>
        <taxon>Tracheophyta</taxon>
        <taxon>Spermatophyta</taxon>
        <taxon>Magnoliopsida</taxon>
        <taxon>eudicotyledons</taxon>
        <taxon>Gunneridae</taxon>
        <taxon>Pentapetalae</taxon>
        <taxon>Caryophyllales</taxon>
        <taxon>Chenopodiaceae</taxon>
        <taxon>Chenopodioideae</taxon>
        <taxon>Atripliceae</taxon>
        <taxon>Chenopodium</taxon>
    </lineage>
</organism>
<keyword evidence="9" id="KW-1185">Reference proteome</keyword>
<accession>A0A803MXB6</accession>
<evidence type="ECO:0000256" key="5">
    <source>
        <dbReference type="ARBA" id="ARBA00022840"/>
    </source>
</evidence>
<evidence type="ECO:0000256" key="3">
    <source>
        <dbReference type="ARBA" id="ARBA00022741"/>
    </source>
</evidence>
<feature type="compositionally biased region" description="Low complexity" evidence="6">
    <location>
        <begin position="136"/>
        <end position="149"/>
    </location>
</feature>
<dbReference type="GO" id="GO:0005524">
    <property type="term" value="F:ATP binding"/>
    <property type="evidence" value="ECO:0007669"/>
    <property type="project" value="UniProtKB-KW"/>
</dbReference>
<dbReference type="PROSITE" id="PS50011">
    <property type="entry name" value="PROTEIN_KINASE_DOM"/>
    <property type="match status" value="1"/>
</dbReference>
<evidence type="ECO:0000256" key="6">
    <source>
        <dbReference type="SAM" id="MobiDB-lite"/>
    </source>
</evidence>
<reference evidence="8" key="1">
    <citation type="journal article" date="2017" name="Nature">
        <title>The genome of Chenopodium quinoa.</title>
        <authorList>
            <person name="Jarvis D.E."/>
            <person name="Ho Y.S."/>
            <person name="Lightfoot D.J."/>
            <person name="Schmoeckel S.M."/>
            <person name="Li B."/>
            <person name="Borm T.J.A."/>
            <person name="Ohyanagi H."/>
            <person name="Mineta K."/>
            <person name="Michell C.T."/>
            <person name="Saber N."/>
            <person name="Kharbatia N.M."/>
            <person name="Rupper R.R."/>
            <person name="Sharp A.R."/>
            <person name="Dally N."/>
            <person name="Boughton B.A."/>
            <person name="Woo Y.H."/>
            <person name="Gao G."/>
            <person name="Schijlen E.G.W.M."/>
            <person name="Guo X."/>
            <person name="Momin A.A."/>
            <person name="Negrao S."/>
            <person name="Al-Babili S."/>
            <person name="Gehring C."/>
            <person name="Roessner U."/>
            <person name="Jung C."/>
            <person name="Murphy K."/>
            <person name="Arold S.T."/>
            <person name="Gojobori T."/>
            <person name="van der Linden C.G."/>
            <person name="van Loo E.N."/>
            <person name="Jellen E.N."/>
            <person name="Maughan P.J."/>
            <person name="Tester M."/>
        </authorList>
    </citation>
    <scope>NUCLEOTIDE SEQUENCE [LARGE SCALE GENOMIC DNA]</scope>
    <source>
        <strain evidence="8">cv. PI 614886</strain>
    </source>
</reference>
<keyword evidence="5" id="KW-0067">ATP-binding</keyword>
<feature type="region of interest" description="Disordered" evidence="6">
    <location>
        <begin position="131"/>
        <end position="158"/>
    </location>
</feature>
<dbReference type="Gene3D" id="3.30.200.20">
    <property type="entry name" value="Phosphorylase Kinase, domain 1"/>
    <property type="match status" value="2"/>
</dbReference>
<dbReference type="InterPro" id="IPR001245">
    <property type="entry name" value="Ser-Thr/Tyr_kinase_cat_dom"/>
</dbReference>
<evidence type="ECO:0000256" key="2">
    <source>
        <dbReference type="ARBA" id="ARBA00022679"/>
    </source>
</evidence>
<dbReference type="AlphaFoldDB" id="A0A803MXB6"/>
<keyword evidence="2" id="KW-0808">Transferase</keyword>
<dbReference type="GO" id="GO:0042742">
    <property type="term" value="P:defense response to bacterium"/>
    <property type="evidence" value="ECO:0007669"/>
    <property type="project" value="TreeGrafter"/>
</dbReference>
<dbReference type="FunFam" id="3.30.200.20:FF:000924">
    <property type="entry name" value="Uncharacterized protein"/>
    <property type="match status" value="1"/>
</dbReference>
<protein>
    <recommendedName>
        <fullName evidence="7">Protein kinase domain-containing protein</fullName>
    </recommendedName>
</protein>
<name>A0A803MXB6_CHEQI</name>
<keyword evidence="4" id="KW-0418">Kinase</keyword>
<reference evidence="8" key="2">
    <citation type="submission" date="2021-03" db="UniProtKB">
        <authorList>
            <consortium name="EnsemblPlants"/>
        </authorList>
    </citation>
    <scope>IDENTIFICATION</scope>
</reference>
<dbReference type="InterPro" id="IPR000719">
    <property type="entry name" value="Prot_kinase_dom"/>
</dbReference>
<dbReference type="SUPFAM" id="SSF56112">
    <property type="entry name" value="Protein kinase-like (PK-like)"/>
    <property type="match status" value="1"/>
</dbReference>
<keyword evidence="3" id="KW-0547">Nucleotide-binding</keyword>
<sequence>MILAASTFHHRDDNDESTSLGRLTNGQEVAVKRLAKDSGQGDDKFKTEGELSNGQQVVVKRLSKDKKSRQGHDEFTNEVHLLAKLQHRNLVRLLGFCLEGDESLLVYEFIGYIAPEYPMSGVLSVSTTTLEHSSNSTDFPSSTASTSSSNINDDQDRYTPWRRGFDSLESEPNYDQNSSYLLERHLLHR</sequence>
<feature type="region of interest" description="Disordered" evidence="6">
    <location>
        <begin position="1"/>
        <end position="22"/>
    </location>
</feature>
<evidence type="ECO:0000259" key="7">
    <source>
        <dbReference type="PROSITE" id="PS50011"/>
    </source>
</evidence>
<dbReference type="GO" id="GO:0005886">
    <property type="term" value="C:plasma membrane"/>
    <property type="evidence" value="ECO:0007669"/>
    <property type="project" value="TreeGrafter"/>
</dbReference>
<dbReference type="PANTHER" id="PTHR27002:SF1050">
    <property type="entry name" value="CYSTEINE-RICH RECEPTOR-LIKE PROTEIN KINASE 5"/>
    <property type="match status" value="1"/>
</dbReference>
<dbReference type="GO" id="GO:0004674">
    <property type="term" value="F:protein serine/threonine kinase activity"/>
    <property type="evidence" value="ECO:0007669"/>
    <property type="project" value="UniProtKB-KW"/>
</dbReference>
<dbReference type="PANTHER" id="PTHR27002">
    <property type="entry name" value="RECEPTOR-LIKE SERINE/THREONINE-PROTEIN KINASE SD1-8"/>
    <property type="match status" value="1"/>
</dbReference>
<feature type="domain" description="Protein kinase" evidence="7">
    <location>
        <begin position="14"/>
        <end position="189"/>
    </location>
</feature>
<dbReference type="Proteomes" id="UP000596660">
    <property type="component" value="Unplaced"/>
</dbReference>
<evidence type="ECO:0000313" key="9">
    <source>
        <dbReference type="Proteomes" id="UP000596660"/>
    </source>
</evidence>
<evidence type="ECO:0000256" key="4">
    <source>
        <dbReference type="ARBA" id="ARBA00022777"/>
    </source>
</evidence>
<dbReference type="InterPro" id="IPR011009">
    <property type="entry name" value="Kinase-like_dom_sf"/>
</dbReference>